<name>A0A538TXD0_UNCEI</name>
<dbReference type="AlphaFoldDB" id="A0A538TXD0"/>
<evidence type="ECO:0000313" key="2">
    <source>
        <dbReference type="Proteomes" id="UP000316609"/>
    </source>
</evidence>
<comment type="caution">
    <text evidence="1">The sequence shown here is derived from an EMBL/GenBank/DDBJ whole genome shotgun (WGS) entry which is preliminary data.</text>
</comment>
<sequence length="123" mass="13341">MNRSHVARVVIACSLLVLLGCGDMIQTIMRSPESQAKVMDLIGGDAEMAGRMTDKLLSAEGSRRALIDHLMGNGEAMQTLMARVARDPTALDAVIGLAVQDSTMREHVMTLFKGMQMARQARP</sequence>
<accession>A0A538TXD0</accession>
<proteinExistence type="predicted"/>
<organism evidence="1 2">
    <name type="scientific">Eiseniibacteriota bacterium</name>
    <dbReference type="NCBI Taxonomy" id="2212470"/>
    <lineage>
        <taxon>Bacteria</taxon>
        <taxon>Candidatus Eiseniibacteriota</taxon>
    </lineage>
</organism>
<reference evidence="1 2" key="1">
    <citation type="journal article" date="2019" name="Nat. Microbiol.">
        <title>Mediterranean grassland soil C-N compound turnover is dependent on rainfall and depth, and is mediated by genomically divergent microorganisms.</title>
        <authorList>
            <person name="Diamond S."/>
            <person name="Andeer P.F."/>
            <person name="Li Z."/>
            <person name="Crits-Christoph A."/>
            <person name="Burstein D."/>
            <person name="Anantharaman K."/>
            <person name="Lane K.R."/>
            <person name="Thomas B.C."/>
            <person name="Pan C."/>
            <person name="Northen T.R."/>
            <person name="Banfield J.F."/>
        </authorList>
    </citation>
    <scope>NUCLEOTIDE SEQUENCE [LARGE SCALE GENOMIC DNA]</scope>
    <source>
        <strain evidence="1">WS_8</strain>
    </source>
</reference>
<dbReference type="Proteomes" id="UP000316609">
    <property type="component" value="Unassembled WGS sequence"/>
</dbReference>
<dbReference type="PROSITE" id="PS51257">
    <property type="entry name" value="PROKAR_LIPOPROTEIN"/>
    <property type="match status" value="1"/>
</dbReference>
<protein>
    <submittedName>
        <fullName evidence="1">Uncharacterized protein</fullName>
    </submittedName>
</protein>
<evidence type="ECO:0000313" key="1">
    <source>
        <dbReference type="EMBL" id="TMQ68292.1"/>
    </source>
</evidence>
<dbReference type="EMBL" id="VBOY01000013">
    <property type="protein sequence ID" value="TMQ68292.1"/>
    <property type="molecule type" value="Genomic_DNA"/>
</dbReference>
<gene>
    <name evidence="1" type="ORF">E6K78_02085</name>
</gene>